<dbReference type="Pfam" id="PF00106">
    <property type="entry name" value="adh_short"/>
    <property type="match status" value="1"/>
</dbReference>
<dbReference type="Gene3D" id="3.40.50.720">
    <property type="entry name" value="NAD(P)-binding Rossmann-like Domain"/>
    <property type="match status" value="1"/>
</dbReference>
<sequence length="272" mass="29962">MSFKILDFKCALVTGGAGGIGRAITEYFLSIGKKVVIAGRTESKLKDTVKEINNPNLSYYTLDTGDISSIPTFIKTITKEHPDVDCLVNNAGVQRPLDVNEMSSEEFLKKADQEVAININGPMHLAIGLLPHFKSHKSGAVIMNVSSVLGYMPSSVINPVYNGTKSWLHFWTMNLRTQLRTSKDGGNKIRVVEIAPPTVSTDLHRERADPNDNKKEQNSAALSVQEFMDEVTSAWKKDEEVISPGPAKQVVEKWYNAYGGDYEKSAGDRGGR</sequence>
<evidence type="ECO:0000256" key="3">
    <source>
        <dbReference type="RuleBase" id="RU000363"/>
    </source>
</evidence>
<dbReference type="PRINTS" id="PR00080">
    <property type="entry name" value="SDRFAMILY"/>
</dbReference>
<organism evidence="5 6">
    <name type="scientific">Sphaerulina musiva (strain SO2202)</name>
    <name type="common">Poplar stem canker fungus</name>
    <name type="synonym">Septoria musiva</name>
    <dbReference type="NCBI Taxonomy" id="692275"/>
    <lineage>
        <taxon>Eukaryota</taxon>
        <taxon>Fungi</taxon>
        <taxon>Dikarya</taxon>
        <taxon>Ascomycota</taxon>
        <taxon>Pezizomycotina</taxon>
        <taxon>Dothideomycetes</taxon>
        <taxon>Dothideomycetidae</taxon>
        <taxon>Mycosphaerellales</taxon>
        <taxon>Mycosphaerellaceae</taxon>
        <taxon>Sphaerulina</taxon>
    </lineage>
</organism>
<protein>
    <submittedName>
        <fullName evidence="5">Short-chain dehydrogenases/reductase</fullName>
    </submittedName>
</protein>
<evidence type="ECO:0000256" key="4">
    <source>
        <dbReference type="SAM" id="MobiDB-lite"/>
    </source>
</evidence>
<dbReference type="PANTHER" id="PTHR44196:SF1">
    <property type="entry name" value="DEHYDROGENASE_REDUCTASE SDR FAMILY MEMBER 7B"/>
    <property type="match status" value="1"/>
</dbReference>
<dbReference type="RefSeq" id="XP_016761762.1">
    <property type="nucleotide sequence ID" value="XM_016905198.1"/>
</dbReference>
<keyword evidence="2" id="KW-0560">Oxidoreductase</keyword>
<name>M3BZZ5_SPHMS</name>
<dbReference type="GO" id="GO:0016020">
    <property type="term" value="C:membrane"/>
    <property type="evidence" value="ECO:0007669"/>
    <property type="project" value="TreeGrafter"/>
</dbReference>
<dbReference type="HOGENOM" id="CLU_010194_2_6_1"/>
<proteinExistence type="inferred from homology"/>
<feature type="compositionally biased region" description="Basic and acidic residues" evidence="4">
    <location>
        <begin position="202"/>
        <end position="217"/>
    </location>
</feature>
<comment type="similarity">
    <text evidence="1 3">Belongs to the short-chain dehydrogenases/reductases (SDR) family.</text>
</comment>
<dbReference type="STRING" id="692275.M3BZZ5"/>
<feature type="region of interest" description="Disordered" evidence="4">
    <location>
        <begin position="200"/>
        <end position="219"/>
    </location>
</feature>
<dbReference type="Proteomes" id="UP000016931">
    <property type="component" value="Unassembled WGS sequence"/>
</dbReference>
<dbReference type="InterPro" id="IPR036291">
    <property type="entry name" value="NAD(P)-bd_dom_sf"/>
</dbReference>
<evidence type="ECO:0000256" key="1">
    <source>
        <dbReference type="ARBA" id="ARBA00006484"/>
    </source>
</evidence>
<evidence type="ECO:0000256" key="2">
    <source>
        <dbReference type="ARBA" id="ARBA00023002"/>
    </source>
</evidence>
<reference evidence="5 6" key="1">
    <citation type="journal article" date="2012" name="PLoS Pathog.">
        <title>Diverse lifestyles and strategies of plant pathogenesis encoded in the genomes of eighteen Dothideomycetes fungi.</title>
        <authorList>
            <person name="Ohm R.A."/>
            <person name="Feau N."/>
            <person name="Henrissat B."/>
            <person name="Schoch C.L."/>
            <person name="Horwitz B.A."/>
            <person name="Barry K.W."/>
            <person name="Condon B.J."/>
            <person name="Copeland A.C."/>
            <person name="Dhillon B."/>
            <person name="Glaser F."/>
            <person name="Hesse C.N."/>
            <person name="Kosti I."/>
            <person name="LaButti K."/>
            <person name="Lindquist E.A."/>
            <person name="Lucas S."/>
            <person name="Salamov A.A."/>
            <person name="Bradshaw R.E."/>
            <person name="Ciuffetti L."/>
            <person name="Hamelin R.C."/>
            <person name="Kema G.H.J."/>
            <person name="Lawrence C."/>
            <person name="Scott J.A."/>
            <person name="Spatafora J.W."/>
            <person name="Turgeon B.G."/>
            <person name="de Wit P.J.G.M."/>
            <person name="Zhong S."/>
            <person name="Goodwin S.B."/>
            <person name="Grigoriev I.V."/>
        </authorList>
    </citation>
    <scope>NUCLEOTIDE SEQUENCE [LARGE SCALE GENOMIC DNA]</scope>
    <source>
        <strain evidence="5 6">SO2202</strain>
    </source>
</reference>
<gene>
    <name evidence="5" type="ORF">SEPMUDRAFT_148875</name>
</gene>
<evidence type="ECO:0000313" key="6">
    <source>
        <dbReference type="Proteomes" id="UP000016931"/>
    </source>
</evidence>
<evidence type="ECO:0000313" key="5">
    <source>
        <dbReference type="EMBL" id="EMF13641.1"/>
    </source>
</evidence>
<dbReference type="GO" id="GO:0016491">
    <property type="term" value="F:oxidoreductase activity"/>
    <property type="evidence" value="ECO:0007669"/>
    <property type="project" value="UniProtKB-KW"/>
</dbReference>
<dbReference type="EMBL" id="KB456263">
    <property type="protein sequence ID" value="EMF13641.1"/>
    <property type="molecule type" value="Genomic_DNA"/>
</dbReference>
<dbReference type="InterPro" id="IPR002347">
    <property type="entry name" value="SDR_fam"/>
</dbReference>
<dbReference type="AlphaFoldDB" id="M3BZZ5"/>
<dbReference type="PRINTS" id="PR00081">
    <property type="entry name" value="GDHRDH"/>
</dbReference>
<dbReference type="PANTHER" id="PTHR44196">
    <property type="entry name" value="DEHYDROGENASE/REDUCTASE SDR FAMILY MEMBER 7B"/>
    <property type="match status" value="1"/>
</dbReference>
<accession>M3BZZ5</accession>
<keyword evidence="6" id="KW-1185">Reference proteome</keyword>
<dbReference type="GeneID" id="27902335"/>
<dbReference type="eggNOG" id="KOG1205">
    <property type="taxonomic scope" value="Eukaryota"/>
</dbReference>
<dbReference type="OrthoDB" id="37659at2759"/>
<dbReference type="OMA" id="KAWVHFW"/>
<dbReference type="SUPFAM" id="SSF51735">
    <property type="entry name" value="NAD(P)-binding Rossmann-fold domains"/>
    <property type="match status" value="1"/>
</dbReference>